<comment type="similarity">
    <text evidence="8">Belongs to the MobA family.</text>
</comment>
<evidence type="ECO:0000256" key="6">
    <source>
        <dbReference type="ARBA" id="ARBA00023134"/>
    </source>
</evidence>
<proteinExistence type="inferred from homology"/>
<dbReference type="CDD" id="cd02503">
    <property type="entry name" value="MobA"/>
    <property type="match status" value="1"/>
</dbReference>
<comment type="subcellular location">
    <subcellularLocation>
        <location evidence="8">Cytoplasm</location>
    </subcellularLocation>
</comment>
<dbReference type="NCBIfam" id="TIGR02665">
    <property type="entry name" value="molyb_mobA"/>
    <property type="match status" value="1"/>
</dbReference>
<accession>A0A172YYV0</accession>
<dbReference type="GO" id="GO:0061603">
    <property type="term" value="F:molybdenum cofactor guanylyltransferase activity"/>
    <property type="evidence" value="ECO:0007669"/>
    <property type="project" value="UniProtKB-EC"/>
</dbReference>
<dbReference type="PATRIC" id="fig|219572.3.peg.1947"/>
<dbReference type="InterPro" id="IPR029044">
    <property type="entry name" value="Nucleotide-diphossugar_trans"/>
</dbReference>
<organism evidence="10 11">
    <name type="scientific">Pseudomonas antarctica</name>
    <dbReference type="NCBI Taxonomy" id="219572"/>
    <lineage>
        <taxon>Bacteria</taxon>
        <taxon>Pseudomonadati</taxon>
        <taxon>Pseudomonadota</taxon>
        <taxon>Gammaproteobacteria</taxon>
        <taxon>Pseudomonadales</taxon>
        <taxon>Pseudomonadaceae</taxon>
        <taxon>Pseudomonas</taxon>
    </lineage>
</organism>
<dbReference type="InterPro" id="IPR025877">
    <property type="entry name" value="MobA-like_NTP_Trfase"/>
</dbReference>
<protein>
    <recommendedName>
        <fullName evidence="8">Molybdenum cofactor guanylyltransferase</fullName>
        <shortName evidence="8">MoCo guanylyltransferase</shortName>
        <ecNumber evidence="8">2.7.7.77</ecNumber>
    </recommendedName>
    <alternativeName>
        <fullName evidence="8">GTP:molybdopterin guanylyltransferase</fullName>
    </alternativeName>
    <alternativeName>
        <fullName evidence="8">Mo-MPT guanylyltransferase</fullName>
    </alternativeName>
    <alternativeName>
        <fullName evidence="8">Molybdopterin guanylyltransferase</fullName>
    </alternativeName>
    <alternativeName>
        <fullName evidence="8">Molybdopterin-guanine dinucleotide synthase</fullName>
        <shortName evidence="8">MGD synthase</shortName>
    </alternativeName>
</protein>
<keyword evidence="6 8" id="KW-0342">GTP-binding</keyword>
<evidence type="ECO:0000256" key="3">
    <source>
        <dbReference type="ARBA" id="ARBA00022723"/>
    </source>
</evidence>
<dbReference type="InterPro" id="IPR013482">
    <property type="entry name" value="Molybde_CF_guanTrfase"/>
</dbReference>
<comment type="function">
    <text evidence="8">Transfers a GMP moiety from GTP to Mo-molybdopterin (Mo-MPT) cofactor (Moco or molybdenum cofactor) to form Mo-molybdopterin guanine dinucleotide (Mo-MGD) cofactor.</text>
</comment>
<feature type="binding site" evidence="8">
    <location>
        <position position="119"/>
    </location>
    <ligand>
        <name>GTP</name>
        <dbReference type="ChEBI" id="CHEBI:37565"/>
    </ligand>
</feature>
<keyword evidence="2 8" id="KW-0808">Transferase</keyword>
<dbReference type="PANTHER" id="PTHR19136:SF81">
    <property type="entry name" value="MOLYBDENUM COFACTOR GUANYLYLTRANSFERASE"/>
    <property type="match status" value="1"/>
</dbReference>
<dbReference type="SUPFAM" id="SSF53448">
    <property type="entry name" value="Nucleotide-diphospho-sugar transferases"/>
    <property type="match status" value="1"/>
</dbReference>
<feature type="domain" description="MobA-like NTP transferase" evidence="9">
    <location>
        <begin position="28"/>
        <end position="183"/>
    </location>
</feature>
<evidence type="ECO:0000256" key="5">
    <source>
        <dbReference type="ARBA" id="ARBA00022842"/>
    </source>
</evidence>
<dbReference type="KEGG" id="panr:A7J50_1903"/>
<evidence type="ECO:0000256" key="8">
    <source>
        <dbReference type="HAMAP-Rule" id="MF_00316"/>
    </source>
</evidence>
<keyword evidence="4 8" id="KW-0547">Nucleotide-binding</keyword>
<dbReference type="GO" id="GO:0005737">
    <property type="term" value="C:cytoplasm"/>
    <property type="evidence" value="ECO:0007669"/>
    <property type="project" value="UniProtKB-SubCell"/>
</dbReference>
<evidence type="ECO:0000256" key="2">
    <source>
        <dbReference type="ARBA" id="ARBA00022679"/>
    </source>
</evidence>
<dbReference type="GO" id="GO:0005525">
    <property type="term" value="F:GTP binding"/>
    <property type="evidence" value="ECO:0007669"/>
    <property type="project" value="UniProtKB-UniRule"/>
</dbReference>
<evidence type="ECO:0000256" key="1">
    <source>
        <dbReference type="ARBA" id="ARBA00022490"/>
    </source>
</evidence>
<dbReference type="EC" id="2.7.7.77" evidence="8"/>
<dbReference type="EMBL" id="CP015600">
    <property type="protein sequence ID" value="ANF85324.1"/>
    <property type="molecule type" value="Genomic_DNA"/>
</dbReference>
<dbReference type="Pfam" id="PF12804">
    <property type="entry name" value="NTP_transf_3"/>
    <property type="match status" value="1"/>
</dbReference>
<dbReference type="AlphaFoldDB" id="A0A172YYV0"/>
<keyword evidence="1 8" id="KW-0963">Cytoplasm</keyword>
<keyword evidence="5 8" id="KW-0460">Magnesium</keyword>
<dbReference type="GO" id="GO:1902758">
    <property type="term" value="P:bis(molybdopterin guanine dinucleotide)molybdenum biosynthetic process"/>
    <property type="evidence" value="ECO:0007669"/>
    <property type="project" value="TreeGrafter"/>
</dbReference>
<evidence type="ECO:0000259" key="9">
    <source>
        <dbReference type="Pfam" id="PF12804"/>
    </source>
</evidence>
<reference evidence="10 11" key="1">
    <citation type="submission" date="2016-05" db="EMBL/GenBank/DDBJ databases">
        <title>Complete genome sequence of Pseudomonas antarctica PAMC 27494.</title>
        <authorList>
            <person name="Lee J."/>
        </authorList>
    </citation>
    <scope>NUCLEOTIDE SEQUENCE [LARGE SCALE GENOMIC DNA]</scope>
    <source>
        <strain evidence="10 11">PAMC 27494</strain>
    </source>
</reference>
<dbReference type="STRING" id="219572.A7J50_1903"/>
<comment type="catalytic activity">
    <reaction evidence="8">
        <text>Mo-molybdopterin + GTP + H(+) = Mo-molybdopterin guanine dinucleotide + diphosphate</text>
        <dbReference type="Rhea" id="RHEA:34243"/>
        <dbReference type="ChEBI" id="CHEBI:15378"/>
        <dbReference type="ChEBI" id="CHEBI:33019"/>
        <dbReference type="ChEBI" id="CHEBI:37565"/>
        <dbReference type="ChEBI" id="CHEBI:71302"/>
        <dbReference type="ChEBI" id="CHEBI:71310"/>
        <dbReference type="EC" id="2.7.7.77"/>
    </reaction>
</comment>
<feature type="binding site" evidence="8">
    <location>
        <begin position="30"/>
        <end position="32"/>
    </location>
    <ligand>
        <name>GTP</name>
        <dbReference type="ChEBI" id="CHEBI:37565"/>
    </ligand>
</feature>
<evidence type="ECO:0000256" key="4">
    <source>
        <dbReference type="ARBA" id="ARBA00022741"/>
    </source>
</evidence>
<sequence length="215" mass="23673">MLYHRALFTCRSGTAMSLDSSPLPCSILLLAGGRGQRMGGQDKGLLQWQGQPLIAHLQRLTRPLTDDLIISCNRNHERYAPYADQLVSDDNPDFPGPLAGIRAGLAAAHHEHVLILPCDVPNIDVGLLTDLRETARRNPLLPVMVRQGEFWEPLICIIPTCLQTEVERAWDAGERSPRKILLQLGGVGLECQAQDPRLANLNTPELLHPGFGVSE</sequence>
<comment type="cofactor">
    <cofactor evidence="8">
        <name>Mg(2+)</name>
        <dbReference type="ChEBI" id="CHEBI:18420"/>
    </cofactor>
</comment>
<feature type="binding site" evidence="8">
    <location>
        <position position="89"/>
    </location>
    <ligand>
        <name>GTP</name>
        <dbReference type="ChEBI" id="CHEBI:37565"/>
    </ligand>
</feature>
<evidence type="ECO:0000256" key="7">
    <source>
        <dbReference type="ARBA" id="ARBA00023150"/>
    </source>
</evidence>
<name>A0A172YYV0_9PSED</name>
<keyword evidence="7 8" id="KW-0501">Molybdenum cofactor biosynthesis</keyword>
<keyword evidence="3 8" id="KW-0479">Metal-binding</keyword>
<evidence type="ECO:0000313" key="10">
    <source>
        <dbReference type="EMBL" id="ANF85324.1"/>
    </source>
</evidence>
<dbReference type="PANTHER" id="PTHR19136">
    <property type="entry name" value="MOLYBDENUM COFACTOR GUANYLYLTRANSFERASE"/>
    <property type="match status" value="1"/>
</dbReference>
<evidence type="ECO:0000313" key="11">
    <source>
        <dbReference type="Proteomes" id="UP000077829"/>
    </source>
</evidence>
<feature type="binding site" evidence="8">
    <location>
        <position position="43"/>
    </location>
    <ligand>
        <name>GTP</name>
        <dbReference type="ChEBI" id="CHEBI:37565"/>
    </ligand>
</feature>
<dbReference type="GO" id="GO:0046872">
    <property type="term" value="F:metal ion binding"/>
    <property type="evidence" value="ECO:0007669"/>
    <property type="project" value="UniProtKB-KW"/>
</dbReference>
<feature type="binding site" evidence="8">
    <location>
        <position position="119"/>
    </location>
    <ligand>
        <name>Mg(2+)</name>
        <dbReference type="ChEBI" id="CHEBI:18420"/>
    </ligand>
</feature>
<dbReference type="Gene3D" id="3.90.550.10">
    <property type="entry name" value="Spore Coat Polysaccharide Biosynthesis Protein SpsA, Chain A"/>
    <property type="match status" value="1"/>
</dbReference>
<dbReference type="HAMAP" id="MF_00316">
    <property type="entry name" value="MobA"/>
    <property type="match status" value="1"/>
</dbReference>
<comment type="domain">
    <text evidence="8">The N-terminal domain determines nucleotide recognition and specific binding, while the C-terminal domain determines the specific binding to the target protein.</text>
</comment>
<gene>
    <name evidence="8" type="primary">mobA</name>
    <name evidence="10" type="ORF">A7J50_1903</name>
</gene>
<dbReference type="Proteomes" id="UP000077829">
    <property type="component" value="Chromosome"/>
</dbReference>
<comment type="caution">
    <text evidence="8">Lacks conserved residue(s) required for the propagation of feature annotation.</text>
</comment>
<comment type="subunit">
    <text evidence="8">Monomer.</text>
</comment>